<protein>
    <recommendedName>
        <fullName evidence="3">GTP-binding protein</fullName>
    </recommendedName>
</protein>
<proteinExistence type="predicted"/>
<sequence length="188" mass="21042">MAPCRPPIPVLPIVAVISRHAAARDWGATALESLLGSIAFMTPPQPFTAGGYYQKSMGEDLLKQFVAFSPCDDPSALPAWKIATNEMESQFAKEMASEFGATEARPLNLDCGYVTEAKLVLATTKDRDHRLYLQQGIYAEVTLSYAGRRWQDHRWTYPDYKTDLALQFAETCRLELRRHLTAIRSAVT</sequence>
<dbReference type="Proteomes" id="UP000320672">
    <property type="component" value="Chromosome"/>
</dbReference>
<name>A0A517MM02_9BACT</name>
<accession>A0A517MM02</accession>
<dbReference type="Pfam" id="PF14385">
    <property type="entry name" value="DUF4416"/>
    <property type="match status" value="1"/>
</dbReference>
<organism evidence="1 2">
    <name type="scientific">Roseimaritima multifibrata</name>
    <dbReference type="NCBI Taxonomy" id="1930274"/>
    <lineage>
        <taxon>Bacteria</taxon>
        <taxon>Pseudomonadati</taxon>
        <taxon>Planctomycetota</taxon>
        <taxon>Planctomycetia</taxon>
        <taxon>Pirellulales</taxon>
        <taxon>Pirellulaceae</taxon>
        <taxon>Roseimaritima</taxon>
    </lineage>
</organism>
<dbReference type="EMBL" id="CP036262">
    <property type="protein sequence ID" value="QDS95880.1"/>
    <property type="molecule type" value="Genomic_DNA"/>
</dbReference>
<keyword evidence="2" id="KW-1185">Reference proteome</keyword>
<evidence type="ECO:0000313" key="2">
    <source>
        <dbReference type="Proteomes" id="UP000320672"/>
    </source>
</evidence>
<dbReference type="AlphaFoldDB" id="A0A517MM02"/>
<evidence type="ECO:0008006" key="3">
    <source>
        <dbReference type="Google" id="ProtNLM"/>
    </source>
</evidence>
<dbReference type="OrthoDB" id="9788989at2"/>
<evidence type="ECO:0000313" key="1">
    <source>
        <dbReference type="EMBL" id="QDS95880.1"/>
    </source>
</evidence>
<reference evidence="1 2" key="1">
    <citation type="submission" date="2019-02" db="EMBL/GenBank/DDBJ databases">
        <title>Deep-cultivation of Planctomycetes and their phenomic and genomic characterization uncovers novel biology.</title>
        <authorList>
            <person name="Wiegand S."/>
            <person name="Jogler M."/>
            <person name="Boedeker C."/>
            <person name="Pinto D."/>
            <person name="Vollmers J."/>
            <person name="Rivas-Marin E."/>
            <person name="Kohn T."/>
            <person name="Peeters S.H."/>
            <person name="Heuer A."/>
            <person name="Rast P."/>
            <person name="Oberbeckmann S."/>
            <person name="Bunk B."/>
            <person name="Jeske O."/>
            <person name="Meyerdierks A."/>
            <person name="Storesund J.E."/>
            <person name="Kallscheuer N."/>
            <person name="Luecker S."/>
            <person name="Lage O.M."/>
            <person name="Pohl T."/>
            <person name="Merkel B.J."/>
            <person name="Hornburger P."/>
            <person name="Mueller R.-W."/>
            <person name="Bruemmer F."/>
            <person name="Labrenz M."/>
            <person name="Spormann A.M."/>
            <person name="Op den Camp H."/>
            <person name="Overmann J."/>
            <person name="Amann R."/>
            <person name="Jetten M.S.M."/>
            <person name="Mascher T."/>
            <person name="Medema M.H."/>
            <person name="Devos D.P."/>
            <person name="Kaster A.-K."/>
            <person name="Ovreas L."/>
            <person name="Rohde M."/>
            <person name="Galperin M.Y."/>
            <person name="Jogler C."/>
        </authorList>
    </citation>
    <scope>NUCLEOTIDE SEQUENCE [LARGE SCALE GENOMIC DNA]</scope>
    <source>
        <strain evidence="1 2">FF011L</strain>
    </source>
</reference>
<dbReference type="KEGG" id="rml:FF011L_46810"/>
<gene>
    <name evidence="1" type="ORF">FF011L_46810</name>
</gene>
<dbReference type="InterPro" id="IPR025529">
    <property type="entry name" value="DUF4416"/>
</dbReference>
<dbReference type="RefSeq" id="WP_145354106.1">
    <property type="nucleotide sequence ID" value="NZ_CP036262.1"/>
</dbReference>